<proteinExistence type="predicted"/>
<dbReference type="RefSeq" id="XP_019090958.1">
    <property type="nucleotide sequence ID" value="XM_019235413.1"/>
</dbReference>
<accession>A0ABM1QW20</accession>
<dbReference type="Proteomes" id="UP000694864">
    <property type="component" value="Chromosome 14"/>
</dbReference>
<dbReference type="GeneID" id="104739062"/>
<keyword evidence="1" id="KW-1185">Reference proteome</keyword>
<name>A0ABM1QW20_CAMSA</name>
<evidence type="ECO:0000313" key="2">
    <source>
        <dbReference type="RefSeq" id="XP_019090958.1"/>
    </source>
</evidence>
<gene>
    <name evidence="2" type="primary">LOC104739062</name>
</gene>
<protein>
    <submittedName>
        <fullName evidence="2">Zinc finger protein CONSTANS-LIKE 12-like</fullName>
    </submittedName>
</protein>
<reference evidence="2" key="2">
    <citation type="submission" date="2025-08" db="UniProtKB">
        <authorList>
            <consortium name="RefSeq"/>
        </authorList>
    </citation>
    <scope>IDENTIFICATION</scope>
    <source>
        <tissue evidence="2">Leaf</tissue>
    </source>
</reference>
<organism evidence="1 2">
    <name type="scientific">Camelina sativa</name>
    <name type="common">False flax</name>
    <name type="synonym">Myagrum sativum</name>
    <dbReference type="NCBI Taxonomy" id="90675"/>
    <lineage>
        <taxon>Eukaryota</taxon>
        <taxon>Viridiplantae</taxon>
        <taxon>Streptophyta</taxon>
        <taxon>Embryophyta</taxon>
        <taxon>Tracheophyta</taxon>
        <taxon>Spermatophyta</taxon>
        <taxon>Magnoliopsida</taxon>
        <taxon>eudicotyledons</taxon>
        <taxon>Gunneridae</taxon>
        <taxon>Pentapetalae</taxon>
        <taxon>rosids</taxon>
        <taxon>malvids</taxon>
        <taxon>Brassicales</taxon>
        <taxon>Brassicaceae</taxon>
        <taxon>Camelineae</taxon>
        <taxon>Camelina</taxon>
    </lineage>
</organism>
<evidence type="ECO:0000313" key="1">
    <source>
        <dbReference type="Proteomes" id="UP000694864"/>
    </source>
</evidence>
<reference evidence="1" key="1">
    <citation type="journal article" date="2014" name="Nat. Commun.">
        <title>The emerging biofuel crop Camelina sativa retains a highly undifferentiated hexaploid genome structure.</title>
        <authorList>
            <person name="Kagale S."/>
            <person name="Koh C."/>
            <person name="Nixon J."/>
            <person name="Bollina V."/>
            <person name="Clarke W.E."/>
            <person name="Tuteja R."/>
            <person name="Spillane C."/>
            <person name="Robinson S.J."/>
            <person name="Links M.G."/>
            <person name="Clarke C."/>
            <person name="Higgins E.E."/>
            <person name="Huebert T."/>
            <person name="Sharpe A.G."/>
            <person name="Parkin I.A."/>
        </authorList>
    </citation>
    <scope>NUCLEOTIDE SEQUENCE [LARGE SCALE GENOMIC DNA]</scope>
    <source>
        <strain evidence="1">cv. DH55</strain>
    </source>
</reference>
<sequence length="222" mass="25069">MGSPLCDHLARLCLQCDWKLHYETVENHDKSRIPLCNNCVSETAVVQCLDKGLSLCQTCVLNPNIFSRFFLLQNGSNYNSAYNCLDFDSSSSSCSSSFVDRNWPLSHGSLPLFNEDSSSSFEIFQRNENYTRNSYSDQQVPMLRPGCLDIPKDSSYSGFNGYETKEDIENVFLNGFDGDEAVLNEYNPNEDLILTDHLIDELTKHNPETTSTKVLTNITSIL</sequence>